<dbReference type="RefSeq" id="WP_338003596.1">
    <property type="nucleotide sequence ID" value="NZ_JAOPKA010000005.1"/>
</dbReference>
<keyword evidence="1" id="KW-0812">Transmembrane</keyword>
<accession>A0AAP2YZN8</accession>
<gene>
    <name evidence="3" type="ORF">OB955_17680</name>
    <name evidence="2" type="ORF">OB960_10185</name>
</gene>
<evidence type="ECO:0000313" key="2">
    <source>
        <dbReference type="EMBL" id="MCU4741763.1"/>
    </source>
</evidence>
<evidence type="ECO:0000313" key="3">
    <source>
        <dbReference type="EMBL" id="MCU4974553.1"/>
    </source>
</evidence>
<dbReference type="AlphaFoldDB" id="A0AAP2YZN8"/>
<proteinExistence type="predicted"/>
<protein>
    <recommendedName>
        <fullName evidence="6">Histidine kinase</fullName>
    </recommendedName>
</protein>
<organism evidence="2 5">
    <name type="scientific">Natronoglomus mannanivorans</name>
    <dbReference type="NCBI Taxonomy" id="2979990"/>
    <lineage>
        <taxon>Archaea</taxon>
        <taxon>Methanobacteriati</taxon>
        <taxon>Methanobacteriota</taxon>
        <taxon>Stenosarchaea group</taxon>
        <taxon>Halobacteria</taxon>
        <taxon>Halobacteriales</taxon>
        <taxon>Natrialbaceae</taxon>
        <taxon>Natronoglomus</taxon>
    </lineage>
</organism>
<reference evidence="2 4" key="1">
    <citation type="submission" date="2022-09" db="EMBL/GenBank/DDBJ databases">
        <title>Enrichment on poylsaccharides allowed isolation of novel metabolic and taxonomic groups of Haloarchaea.</title>
        <authorList>
            <person name="Sorokin D.Y."/>
            <person name="Elcheninov A.G."/>
            <person name="Khizhniak T.V."/>
            <person name="Kolganova T.V."/>
            <person name="Kublanov I.V."/>
        </authorList>
    </citation>
    <scope>NUCLEOTIDE SEQUENCE</scope>
    <source>
        <strain evidence="3 4">AArc-m2/3/4</strain>
        <strain evidence="2">AArc-xg1-1</strain>
    </source>
</reference>
<keyword evidence="4" id="KW-1185">Reference proteome</keyword>
<evidence type="ECO:0000313" key="5">
    <source>
        <dbReference type="Proteomes" id="UP001321018"/>
    </source>
</evidence>
<feature type="transmembrane region" description="Helical" evidence="1">
    <location>
        <begin position="61"/>
        <end position="84"/>
    </location>
</feature>
<keyword evidence="1" id="KW-0472">Membrane</keyword>
<keyword evidence="1" id="KW-1133">Transmembrane helix</keyword>
<evidence type="ECO:0000256" key="1">
    <source>
        <dbReference type="SAM" id="Phobius"/>
    </source>
</evidence>
<feature type="transmembrane region" description="Helical" evidence="1">
    <location>
        <begin position="21"/>
        <end position="41"/>
    </location>
</feature>
<name>A0AAP2YZN8_9EURY</name>
<sequence length="182" mass="18764">MSAESDNTSSFGVRSAIGWPIGGIVGGAIGAAVFGAVIWFFQPEAIEAAIPSAYGIDPAGVTGWLIHIGHGAVLGLIFGFVVTRRPILSAIRMNPETETISSTSIVLRVVGAGFAYGIAVWAILPVIVLPVWTDTLGPGGGDFPIVAVESLLGHVLFGLILGLVFAVIVDLTDRETGEPLEG</sequence>
<evidence type="ECO:0008006" key="6">
    <source>
        <dbReference type="Google" id="ProtNLM"/>
    </source>
</evidence>
<dbReference type="Proteomes" id="UP001321018">
    <property type="component" value="Unassembled WGS sequence"/>
</dbReference>
<dbReference type="Proteomes" id="UP001320972">
    <property type="component" value="Unassembled WGS sequence"/>
</dbReference>
<dbReference type="EMBL" id="JAOPKA010000005">
    <property type="protein sequence ID" value="MCU4741763.1"/>
    <property type="molecule type" value="Genomic_DNA"/>
</dbReference>
<feature type="transmembrane region" description="Helical" evidence="1">
    <location>
        <begin position="151"/>
        <end position="171"/>
    </location>
</feature>
<feature type="transmembrane region" description="Helical" evidence="1">
    <location>
        <begin position="105"/>
        <end position="131"/>
    </location>
</feature>
<evidence type="ECO:0000313" key="4">
    <source>
        <dbReference type="Proteomes" id="UP001320972"/>
    </source>
</evidence>
<dbReference type="EMBL" id="JAOPKB010000012">
    <property type="protein sequence ID" value="MCU4974553.1"/>
    <property type="molecule type" value="Genomic_DNA"/>
</dbReference>
<comment type="caution">
    <text evidence="2">The sequence shown here is derived from an EMBL/GenBank/DDBJ whole genome shotgun (WGS) entry which is preliminary data.</text>
</comment>